<dbReference type="CDD" id="cd00087">
    <property type="entry name" value="FReD"/>
    <property type="match status" value="1"/>
</dbReference>
<name>A0AAV4G1V3_9GAST</name>
<evidence type="ECO:0000313" key="4">
    <source>
        <dbReference type="Proteomes" id="UP000762676"/>
    </source>
</evidence>
<reference evidence="3 4" key="1">
    <citation type="journal article" date="2021" name="Elife">
        <title>Chloroplast acquisition without the gene transfer in kleptoplastic sea slugs, Plakobranchus ocellatus.</title>
        <authorList>
            <person name="Maeda T."/>
            <person name="Takahashi S."/>
            <person name="Yoshida T."/>
            <person name="Shimamura S."/>
            <person name="Takaki Y."/>
            <person name="Nagai Y."/>
            <person name="Toyoda A."/>
            <person name="Suzuki Y."/>
            <person name="Arimoto A."/>
            <person name="Ishii H."/>
            <person name="Satoh N."/>
            <person name="Nishiyama T."/>
            <person name="Hasebe M."/>
            <person name="Maruyama T."/>
            <person name="Minagawa J."/>
            <person name="Obokata J."/>
            <person name="Shigenobu S."/>
        </authorList>
    </citation>
    <scope>NUCLEOTIDE SEQUENCE [LARGE SCALE GENOMIC DNA]</scope>
</reference>
<keyword evidence="1" id="KW-1015">Disulfide bond</keyword>
<dbReference type="GO" id="GO:0005615">
    <property type="term" value="C:extracellular space"/>
    <property type="evidence" value="ECO:0007669"/>
    <property type="project" value="TreeGrafter"/>
</dbReference>
<gene>
    <name evidence="3" type="ORF">ElyMa_004014100</name>
</gene>
<dbReference type="PROSITE" id="PS51406">
    <property type="entry name" value="FIBRINOGEN_C_2"/>
    <property type="match status" value="1"/>
</dbReference>
<dbReference type="InterPro" id="IPR036056">
    <property type="entry name" value="Fibrinogen-like_C"/>
</dbReference>
<comment type="caution">
    <text evidence="3">The sequence shown here is derived from an EMBL/GenBank/DDBJ whole genome shotgun (WGS) entry which is preliminary data.</text>
</comment>
<dbReference type="Pfam" id="PF00147">
    <property type="entry name" value="Fibrinogen_C"/>
    <property type="match status" value="1"/>
</dbReference>
<dbReference type="InterPro" id="IPR020837">
    <property type="entry name" value="Fibrinogen_CS"/>
</dbReference>
<organism evidence="3 4">
    <name type="scientific">Elysia marginata</name>
    <dbReference type="NCBI Taxonomy" id="1093978"/>
    <lineage>
        <taxon>Eukaryota</taxon>
        <taxon>Metazoa</taxon>
        <taxon>Spiralia</taxon>
        <taxon>Lophotrochozoa</taxon>
        <taxon>Mollusca</taxon>
        <taxon>Gastropoda</taxon>
        <taxon>Heterobranchia</taxon>
        <taxon>Euthyneura</taxon>
        <taxon>Panpulmonata</taxon>
        <taxon>Sacoglossa</taxon>
        <taxon>Placobranchoidea</taxon>
        <taxon>Plakobranchidae</taxon>
        <taxon>Elysia</taxon>
    </lineage>
</organism>
<evidence type="ECO:0000259" key="2">
    <source>
        <dbReference type="PROSITE" id="PS51406"/>
    </source>
</evidence>
<protein>
    <submittedName>
        <fullName evidence="3">Tenascin-R</fullName>
    </submittedName>
</protein>
<dbReference type="Gene3D" id="3.90.215.10">
    <property type="entry name" value="Gamma Fibrinogen, chain A, domain 1"/>
    <property type="match status" value="1"/>
</dbReference>
<dbReference type="InterPro" id="IPR002181">
    <property type="entry name" value="Fibrinogen_a/b/g_C_dom"/>
</dbReference>
<dbReference type="InterPro" id="IPR014716">
    <property type="entry name" value="Fibrinogen_a/b/g_C_1"/>
</dbReference>
<dbReference type="InterPro" id="IPR050373">
    <property type="entry name" value="Fibrinogen_C-term_domain"/>
</dbReference>
<feature type="domain" description="Fibrinogen C-terminal" evidence="2">
    <location>
        <begin position="407"/>
        <end position="623"/>
    </location>
</feature>
<sequence>MGKYGIIICLLSSISSIKCLEMHLELNTPTLVGHRFVCGVLTCQENIGSIKNGSSENDFSQSTISSMSIYKTTQDGTGENDSSGTMNLLATLTQSEPSVLQVSDGIKIDGKLETGRASLSLKMFKTESCASLYSCEVRISDGQGREFVQTNRLRQQRYSQTMGRQYGGDVKSLTSLQQMALLHQQVTLMGASIERQLGAFDAKLENLDDKVKALDARLGLGQGHFEDRHLAVQSDIEALKDEVKDQIESRVVDKLSRLESKLPSVERTMVAVVSTAWGKIEEILEGFREKQRETGVLNSEAISNRTNEMVSKLRERVAEKFALEQRGWKEKFESYTKTLQAAVYNISNDVSSSVKIEISSIKNDIGNDFEYLKRSLRNSSRQTCSSVDDQVRASTTFEISNALKPVLAEILSPTDCIKGMISMPSGARYPYPVIQPSADSGLNDPYLCDTITDGGGWIIIQRRTTGNVNFYRNWDAYKIGFGRLGDDIWLGNSKIHTLTNSGKGQFELRIEISNKGKYAFAHYNSFLLESEENGYKLKLGRYDGTATDMLSYHRNQPFSTYDRDNDGHPSNCAVGAGGAWWYKGCYHSNLNGNWNTYGDRGMLWVDFSSKESVTFSEMKIRRL</sequence>
<dbReference type="PANTHER" id="PTHR19143">
    <property type="entry name" value="FIBRINOGEN/TENASCIN/ANGIOPOEITIN"/>
    <property type="match status" value="1"/>
</dbReference>
<evidence type="ECO:0000256" key="1">
    <source>
        <dbReference type="ARBA" id="ARBA00023157"/>
    </source>
</evidence>
<keyword evidence="4" id="KW-1185">Reference proteome</keyword>
<evidence type="ECO:0000313" key="3">
    <source>
        <dbReference type="EMBL" id="GFR79196.1"/>
    </source>
</evidence>
<accession>A0AAV4G1V3</accession>
<dbReference type="EMBL" id="BMAT01008162">
    <property type="protein sequence ID" value="GFR79196.1"/>
    <property type="molecule type" value="Genomic_DNA"/>
</dbReference>
<dbReference type="Proteomes" id="UP000762676">
    <property type="component" value="Unassembled WGS sequence"/>
</dbReference>
<proteinExistence type="predicted"/>
<dbReference type="PROSITE" id="PS00514">
    <property type="entry name" value="FIBRINOGEN_C_1"/>
    <property type="match status" value="1"/>
</dbReference>
<dbReference type="PANTHER" id="PTHR19143:SF444">
    <property type="entry name" value="PROTEIN SCABROUS"/>
    <property type="match status" value="1"/>
</dbReference>
<dbReference type="SMART" id="SM00186">
    <property type="entry name" value="FBG"/>
    <property type="match status" value="1"/>
</dbReference>
<dbReference type="SUPFAM" id="SSF56496">
    <property type="entry name" value="Fibrinogen C-terminal domain-like"/>
    <property type="match status" value="1"/>
</dbReference>
<dbReference type="AlphaFoldDB" id="A0AAV4G1V3"/>